<dbReference type="PANTHER" id="PTHR43877">
    <property type="entry name" value="AMINOALKYLPHOSPHONATE N-ACETYLTRANSFERASE-RELATED-RELATED"/>
    <property type="match status" value="1"/>
</dbReference>
<dbReference type="Gene3D" id="3.40.630.30">
    <property type="match status" value="1"/>
</dbReference>
<dbReference type="SUPFAM" id="SSF55729">
    <property type="entry name" value="Acyl-CoA N-acyltransferases (Nat)"/>
    <property type="match status" value="1"/>
</dbReference>
<dbReference type="CDD" id="cd04301">
    <property type="entry name" value="NAT_SF"/>
    <property type="match status" value="1"/>
</dbReference>
<keyword evidence="1" id="KW-0808">Transferase</keyword>
<dbReference type="Proteomes" id="UP001259347">
    <property type="component" value="Unassembled WGS sequence"/>
</dbReference>
<sequence>MLVRPADPADAHGIAVVHVRAWQAAYRGLMPQEVLDRLSIPQREAGWERILSGTGTGTGAGTRAGRAGARGPASRTIVAEADGEVVGWASFGEPRDDGSDGGELWGLYAHPAVWSRGVGHALITAVEQELREDGHRSAYLWVLDGNVRAAAFYESHGWIEDGATKVEERPGLTLLERRRVTQFA</sequence>
<reference evidence="5 6" key="1">
    <citation type="submission" date="2023-07" db="EMBL/GenBank/DDBJ databases">
        <title>Sorghum-associated microbial communities from plants grown in Nebraska, USA.</title>
        <authorList>
            <person name="Schachtman D."/>
        </authorList>
    </citation>
    <scope>NUCLEOTIDE SEQUENCE [LARGE SCALE GENOMIC DNA]</scope>
    <source>
        <strain evidence="5 6">2980</strain>
    </source>
</reference>
<dbReference type="Pfam" id="PF00583">
    <property type="entry name" value="Acetyltransf_1"/>
    <property type="match status" value="1"/>
</dbReference>
<accession>A0ABU1SC20</accession>
<dbReference type="PROSITE" id="PS51186">
    <property type="entry name" value="GNAT"/>
    <property type="match status" value="1"/>
</dbReference>
<evidence type="ECO:0000313" key="6">
    <source>
        <dbReference type="Proteomes" id="UP001259347"/>
    </source>
</evidence>
<evidence type="ECO:0000256" key="3">
    <source>
        <dbReference type="SAM" id="MobiDB-lite"/>
    </source>
</evidence>
<evidence type="ECO:0000313" key="5">
    <source>
        <dbReference type="EMBL" id="MDR6867149.1"/>
    </source>
</evidence>
<organism evidence="5 6">
    <name type="scientific">Microbacterium resistens</name>
    <dbReference type="NCBI Taxonomy" id="156977"/>
    <lineage>
        <taxon>Bacteria</taxon>
        <taxon>Bacillati</taxon>
        <taxon>Actinomycetota</taxon>
        <taxon>Actinomycetes</taxon>
        <taxon>Micrococcales</taxon>
        <taxon>Microbacteriaceae</taxon>
        <taxon>Microbacterium</taxon>
    </lineage>
</organism>
<keyword evidence="2" id="KW-0012">Acyltransferase</keyword>
<keyword evidence="6" id="KW-1185">Reference proteome</keyword>
<feature type="region of interest" description="Disordered" evidence="3">
    <location>
        <begin position="51"/>
        <end position="73"/>
    </location>
</feature>
<dbReference type="InterPro" id="IPR050832">
    <property type="entry name" value="Bact_Acetyltransf"/>
</dbReference>
<dbReference type="PANTHER" id="PTHR43877:SF1">
    <property type="entry name" value="ACETYLTRANSFERASE"/>
    <property type="match status" value="1"/>
</dbReference>
<evidence type="ECO:0000259" key="4">
    <source>
        <dbReference type="PROSITE" id="PS51186"/>
    </source>
</evidence>
<dbReference type="InterPro" id="IPR000182">
    <property type="entry name" value="GNAT_dom"/>
</dbReference>
<comment type="caution">
    <text evidence="5">The sequence shown here is derived from an EMBL/GenBank/DDBJ whole genome shotgun (WGS) entry which is preliminary data.</text>
</comment>
<gene>
    <name evidence="5" type="ORF">J2Y69_001748</name>
</gene>
<name>A0ABU1SC20_9MICO</name>
<dbReference type="EMBL" id="JAVDUM010000006">
    <property type="protein sequence ID" value="MDR6867149.1"/>
    <property type="molecule type" value="Genomic_DNA"/>
</dbReference>
<protein>
    <submittedName>
        <fullName evidence="5">GNAT superfamily N-acetyltransferase</fullName>
    </submittedName>
</protein>
<dbReference type="RefSeq" id="WP_310019656.1">
    <property type="nucleotide sequence ID" value="NZ_JAVDUM010000006.1"/>
</dbReference>
<evidence type="ECO:0000256" key="1">
    <source>
        <dbReference type="ARBA" id="ARBA00022679"/>
    </source>
</evidence>
<dbReference type="InterPro" id="IPR016181">
    <property type="entry name" value="Acyl_CoA_acyltransferase"/>
</dbReference>
<proteinExistence type="predicted"/>
<evidence type="ECO:0000256" key="2">
    <source>
        <dbReference type="ARBA" id="ARBA00023315"/>
    </source>
</evidence>
<feature type="domain" description="N-acetyltransferase" evidence="4">
    <location>
        <begin position="1"/>
        <end position="181"/>
    </location>
</feature>